<evidence type="ECO:0000256" key="2">
    <source>
        <dbReference type="ARBA" id="ARBA00022448"/>
    </source>
</evidence>
<comment type="similarity">
    <text evidence="1">Belongs to the bacterial solute-binding protein 1 family.</text>
</comment>
<dbReference type="PANTHER" id="PTHR43649">
    <property type="entry name" value="ARABINOSE-BINDING PROTEIN-RELATED"/>
    <property type="match status" value="1"/>
</dbReference>
<feature type="signal peptide" evidence="3">
    <location>
        <begin position="1"/>
        <end position="25"/>
    </location>
</feature>
<evidence type="ECO:0000313" key="4">
    <source>
        <dbReference type="EMBL" id="RGR72395.1"/>
    </source>
</evidence>
<feature type="chain" id="PRO_5039061845" evidence="3">
    <location>
        <begin position="26"/>
        <end position="433"/>
    </location>
</feature>
<comment type="caution">
    <text evidence="4">The sequence shown here is derived from an EMBL/GenBank/DDBJ whole genome shotgun (WGS) entry which is preliminary data.</text>
</comment>
<dbReference type="RefSeq" id="WP_117895441.1">
    <property type="nucleotide sequence ID" value="NZ_CABJCV010000015.1"/>
</dbReference>
<protein>
    <submittedName>
        <fullName evidence="4">Extracellular solute-binding protein</fullName>
    </submittedName>
</protein>
<dbReference type="InterPro" id="IPR006059">
    <property type="entry name" value="SBP"/>
</dbReference>
<dbReference type="Pfam" id="PF13416">
    <property type="entry name" value="SBP_bac_8"/>
    <property type="match status" value="1"/>
</dbReference>
<dbReference type="SUPFAM" id="SSF53850">
    <property type="entry name" value="Periplasmic binding protein-like II"/>
    <property type="match status" value="1"/>
</dbReference>
<keyword evidence="2" id="KW-0813">Transport</keyword>
<reference evidence="4 5" key="1">
    <citation type="submission" date="2018-08" db="EMBL/GenBank/DDBJ databases">
        <title>A genome reference for cultivated species of the human gut microbiota.</title>
        <authorList>
            <person name="Zou Y."/>
            <person name="Xue W."/>
            <person name="Luo G."/>
        </authorList>
    </citation>
    <scope>NUCLEOTIDE SEQUENCE [LARGE SCALE GENOMIC DNA]</scope>
    <source>
        <strain evidence="4 5">AF24-29</strain>
    </source>
</reference>
<dbReference type="Gene3D" id="3.40.190.10">
    <property type="entry name" value="Periplasmic binding protein-like II"/>
    <property type="match status" value="2"/>
</dbReference>
<evidence type="ECO:0000256" key="3">
    <source>
        <dbReference type="SAM" id="SignalP"/>
    </source>
</evidence>
<dbReference type="Proteomes" id="UP000284178">
    <property type="component" value="Unassembled WGS sequence"/>
</dbReference>
<dbReference type="AlphaFoldDB" id="A0A412FW85"/>
<evidence type="ECO:0000313" key="5">
    <source>
        <dbReference type="Proteomes" id="UP000284178"/>
    </source>
</evidence>
<dbReference type="PROSITE" id="PS51257">
    <property type="entry name" value="PROKAR_LIPOPROTEIN"/>
    <property type="match status" value="1"/>
</dbReference>
<keyword evidence="5" id="KW-1185">Reference proteome</keyword>
<dbReference type="InterPro" id="IPR050490">
    <property type="entry name" value="Bact_solute-bd_prot1"/>
</dbReference>
<dbReference type="EMBL" id="QRUP01000015">
    <property type="protein sequence ID" value="RGR72395.1"/>
    <property type="molecule type" value="Genomic_DNA"/>
</dbReference>
<dbReference type="GeneID" id="83016141"/>
<dbReference type="PANTHER" id="PTHR43649:SF29">
    <property type="entry name" value="OSMOPROTECTIVE COMPOUNDS-BINDING PROTEIN GGTB"/>
    <property type="match status" value="1"/>
</dbReference>
<gene>
    <name evidence="4" type="ORF">DWY25_12125</name>
</gene>
<evidence type="ECO:0000256" key="1">
    <source>
        <dbReference type="ARBA" id="ARBA00008520"/>
    </source>
</evidence>
<sequence>MSIKAKLYKVTAALTALCLISSCSTKPNGPEVYLDDKNEEIVITLFAQGETISSLIQQCFNEIINAEQTKTFILYSDSANFYADEGLSYRELLLKRMESGEADDLYIIPAEDVLEFDRKGYIYDLAQMDFVHNLSEAALNQSIYDGKVFSLPLSYTAFGFLWNVDLLHQFGLEVPENLSEFLAVCETLKQNGIVPYGSNMDYGLSLLAMGAGLAPLYRGENPEQKLAQLTEGTLPISTYMRAGFTFLKMMIDNGYLDIEQALSTQPNSEEERNRFRDGQCAFISTICRGSAFSEDYPFEMVMTAMPVLEEGAICVVGADQRLAVNPNSKHLDEALAAVEALGTVETLNEFARLQRKTSSARGNEAATLPQAAPLISSLTADEQIPNQDFSLHFNTWNTIKELCVKLGEGASVDAVCEEYDTLQLQEIATYPGQ</sequence>
<name>A0A412FW85_9FIRM</name>
<organism evidence="4 5">
    <name type="scientific">Holdemania filiformis</name>
    <dbReference type="NCBI Taxonomy" id="61171"/>
    <lineage>
        <taxon>Bacteria</taxon>
        <taxon>Bacillati</taxon>
        <taxon>Bacillota</taxon>
        <taxon>Erysipelotrichia</taxon>
        <taxon>Erysipelotrichales</taxon>
        <taxon>Erysipelotrichaceae</taxon>
        <taxon>Holdemania</taxon>
    </lineage>
</organism>
<accession>A0A412FW85</accession>
<keyword evidence="3" id="KW-0732">Signal</keyword>
<proteinExistence type="inferred from homology"/>